<feature type="compositionally biased region" description="Acidic residues" evidence="15">
    <location>
        <begin position="2228"/>
        <end position="2244"/>
    </location>
</feature>
<dbReference type="InterPro" id="IPR000742">
    <property type="entry name" value="EGF"/>
</dbReference>
<protein>
    <submittedName>
        <fullName evidence="20">Uncharacterized protein</fullName>
    </submittedName>
</protein>
<dbReference type="Pfam" id="PF02412">
    <property type="entry name" value="TSP_3"/>
    <property type="match status" value="6"/>
</dbReference>
<evidence type="ECO:0000259" key="18">
    <source>
        <dbReference type="PROSITE" id="PS50268"/>
    </source>
</evidence>
<comment type="caution">
    <text evidence="20">The sequence shown here is derived from an EMBL/GenBank/DDBJ whole genome shotgun (WGS) entry which is preliminary data.</text>
</comment>
<evidence type="ECO:0000256" key="4">
    <source>
        <dbReference type="ARBA" id="ARBA00022614"/>
    </source>
</evidence>
<dbReference type="EMBL" id="RCHS01000475">
    <property type="protein sequence ID" value="RMX58652.1"/>
    <property type="molecule type" value="Genomic_DNA"/>
</dbReference>
<feature type="chain" id="PRO_5018314196" evidence="16">
    <location>
        <begin position="25"/>
        <end position="2863"/>
    </location>
</feature>
<evidence type="ECO:0000256" key="10">
    <source>
        <dbReference type="ARBA" id="ARBA00023157"/>
    </source>
</evidence>
<dbReference type="Pfam" id="PF07645">
    <property type="entry name" value="EGF_CA"/>
    <property type="match status" value="1"/>
</dbReference>
<keyword evidence="21" id="KW-1185">Reference proteome</keyword>
<dbReference type="Gene3D" id="2.60.40.60">
    <property type="entry name" value="Cadherins"/>
    <property type="match status" value="1"/>
</dbReference>
<keyword evidence="8" id="KW-0130">Cell adhesion</keyword>
<keyword evidence="3 13" id="KW-0245">EGF-like domain</keyword>
<dbReference type="Pfam" id="PF05735">
    <property type="entry name" value="TSP_C"/>
    <property type="match status" value="1"/>
</dbReference>
<dbReference type="InterPro" id="IPR028974">
    <property type="entry name" value="TSP_type-3_rpt"/>
</dbReference>
<dbReference type="SMART" id="SM00181">
    <property type="entry name" value="EGF"/>
    <property type="match status" value="5"/>
</dbReference>
<dbReference type="PROSITE" id="PS51236">
    <property type="entry name" value="TSP_CTER"/>
    <property type="match status" value="1"/>
</dbReference>
<dbReference type="PANTHER" id="PTHR10199:SF110">
    <property type="entry name" value="TSP C-TERMINAL DOMAIN-CONTAINING PROTEIN"/>
    <property type="match status" value="1"/>
</dbReference>
<dbReference type="Gene3D" id="4.10.1080.10">
    <property type="entry name" value="TSP type-3 repeat"/>
    <property type="match status" value="2"/>
</dbReference>
<dbReference type="InterPro" id="IPR017897">
    <property type="entry name" value="Thrombospondin_3_rpt"/>
</dbReference>
<evidence type="ECO:0000256" key="14">
    <source>
        <dbReference type="PROSITE-ProRule" id="PRU00634"/>
    </source>
</evidence>
<dbReference type="Pfam" id="PF13385">
    <property type="entry name" value="Laminin_G_3"/>
    <property type="match status" value="1"/>
</dbReference>
<dbReference type="SUPFAM" id="SSF49313">
    <property type="entry name" value="Cadherin-like"/>
    <property type="match status" value="2"/>
</dbReference>
<dbReference type="PROSITE" id="PS50026">
    <property type="entry name" value="EGF_3"/>
    <property type="match status" value="1"/>
</dbReference>
<keyword evidence="5 16" id="KW-0732">Signal</keyword>
<dbReference type="OrthoDB" id="14563at2759"/>
<feature type="repeat" description="TSP type-3" evidence="14">
    <location>
        <begin position="2169"/>
        <end position="2204"/>
    </location>
</feature>
<feature type="region of interest" description="Disordered" evidence="15">
    <location>
        <begin position="2287"/>
        <end position="2338"/>
    </location>
</feature>
<evidence type="ECO:0000256" key="15">
    <source>
        <dbReference type="SAM" id="MobiDB-lite"/>
    </source>
</evidence>
<dbReference type="InterPro" id="IPR013320">
    <property type="entry name" value="ConA-like_dom_sf"/>
</dbReference>
<dbReference type="SMART" id="SM00369">
    <property type="entry name" value="LRR_TYP"/>
    <property type="match status" value="22"/>
</dbReference>
<evidence type="ECO:0000256" key="6">
    <source>
        <dbReference type="ARBA" id="ARBA00022737"/>
    </source>
</evidence>
<dbReference type="FunFam" id="2.10.25.10:FF:000025">
    <property type="entry name" value="Thrombospondin 3"/>
    <property type="match status" value="1"/>
</dbReference>
<feature type="repeat" description="TSP type-3" evidence="14">
    <location>
        <begin position="2331"/>
        <end position="2366"/>
    </location>
</feature>
<keyword evidence="7 12" id="KW-0106">Calcium</keyword>
<keyword evidence="10" id="KW-1015">Disulfide bond</keyword>
<name>A0A3M6UYA8_POCDA</name>
<feature type="domain" description="TSP C-terminal" evidence="19">
    <location>
        <begin position="2412"/>
        <end position="2624"/>
    </location>
</feature>
<proteinExistence type="inferred from homology"/>
<dbReference type="PROSITE" id="PS01186">
    <property type="entry name" value="EGF_2"/>
    <property type="match status" value="1"/>
</dbReference>
<dbReference type="InterPro" id="IPR001611">
    <property type="entry name" value="Leu-rich_rpt"/>
</dbReference>
<dbReference type="GO" id="GO:0007156">
    <property type="term" value="P:homophilic cell adhesion via plasma membrane adhesion molecules"/>
    <property type="evidence" value="ECO:0007669"/>
    <property type="project" value="InterPro"/>
</dbReference>
<evidence type="ECO:0000256" key="2">
    <source>
        <dbReference type="ARBA" id="ARBA00009456"/>
    </source>
</evidence>
<comment type="similarity">
    <text evidence="2">Belongs to the thrombospondin family.</text>
</comment>
<sequence>MFGAFTFPLILFTVIVLFFNSTEFIPYHGSQTFLGYDYWTRRYPSLDYSDWNGFWNNHYSGRTQYKRASSETAVQECTGCQCDDLKQELRCFGSPGIFHGTQTFLGYSYWTQRYPSLGYTPDDWQGLWNNYNDGRKGYQRKYSETRGTGECYYCLCDEVTEELDCPESLEKLTVRNKVIRVVRNGQLPRKLKEIKIFNSQLKDIEEEAFHNLTELQELNLAMNNLNDFPDLSTNTALQELDVYQNKIRLWRHNYTALPKNLEKIILIDNEFDWIPEKWFDQPNLKYIALSKNKLKRFPGAAFINCRSLEYLSVDYNEITSITSPNLQPFYGNNSQLLHLNLSNNAISSIASEALQHLIHLQVLELHDNDLELIGPKVFYNIPELLHLDLLGNKLETIAGQGFSPAFQDLPKLKCLVLMGQDPKTRHVMFNSFVNLPTLEDLWLNNNGFRTFPHPSLSYELRPALKFLHMENNEIESLPSYDKDDFPPDLENLHAVLKAKHKPFENTPNLEKLFLHSNRILRIAEDDLWMLSKLNELFLSANKLVNSSVHPNAFRNLTRLTVLHLDWNKFHYVPFAIQGKSRLPSIDRLDLRGNSFTYILKGTFSELDTIRYLQMQYNKIVTIENGAFNGNIKQIHMEGNRFNFKHENQFTNLTKLTQLGLRKNQINAIPDTAFHGLTSLTWLDLGENQIGRILKISFRDLVNVATLDLDQNEIALIEDGTFAGVKKFSRLKLQDNQLTSLPNGGDFHNKQMNDINFSKNRITSIANGTFVNIRCISGGCGNSRSSSGTIWKFRENEIVSIDSGAFQSFDGSACTLEFGGASKKYNLLKSVDSGAFDNVRACYIDLSNLELKKIASESFRDVRVSFDLEMNDNEIRTVEENAFLRFNVRHLMLQNNAIQAITEKMFGDSGSTIRAILDLSHNEIQTLHEDSLKGVKVNGQIRLRNNKLVMFPAKALEKQDPRVLFLPDNNIVSVEANVFSKLKNLEILELQDNKISVIEPGAFNGLDSVKRLYLYDNQIEFLPTFPAMKLLDDLSLKNNLIENIGQDCFSKLPNLQTLNLATNPLACDCNVYNSLTPVINTLTSTKAALCRSPSQVAGAKFYPKGSYESFYRQRFLCNPVNVSASAPGDYQLNVTWDRPQELHSFINFTKNTTTLSTWDAVKIQSVKYSVTCLSDDAPTLTGTSTKKFLLFTQADGVRAGTDYTCHVTMTVSAHNGTYLGGGPLGALWTRTTPKSEKVSITTVEGKAPVTNTTANKTNYLLDVTFYDFRAADGDFVGIPDNYREIYNNPRYIASPYGSWLAISFDPTRDSFSDWFRSESLRNRHYEGNLELKKQWETDSNGNSVFRYFNDKFFPVDGRGWGAEGQRDCHTNALRNYGFTAAIRSTFNFTGQENMAFAGGEELWVFINGYLALQVFHNPLNGTIPCATIYLSPAKEGKSEVVPKHGVIVGDKCQESGYLTPQALNMTLRVGEPYRLEVFVAERFKCDSNLFFQTSGVQFIRRWDMTLPVGYMSDISENLHVGGLVQEFQVSDAFSAGPYKVEIMSGNEQRRFDVKEGTFIPPSPPTIAEPPSFVLDNETIYLCPNATANVTVRPITRAPPGIETFTINSSTAQLILNSPLDYEHTTSYLLTLRITDTGKLEEPSGNITIRVFVLDHNDHCPVLPNVNYDLKPIPPLQRAAFFVAMAQDGDSGTNGQITYKRSHILEAIPRVEATRFAIKNGSAYIWSNKTIEWTYKYFIFAVDGGTPKRGDRIPLTITFNATCQETGGIFVNATSGQVFFRAPGMTRSEYPRNSTTKPKCRRCRTGYYCVGDGTEEKCGVKSPTEFSFGGATNCSSCWEGWLCHNGSALPCPPNTYVKCNETSCPEKCYPCEPGTVCKAGRQYECRPGTYSDGTGFPCKLCPPGSYNNKTRAETCYCCPPGYSSTYMKTSCRACPANEYADQGNFPNCTLCRSCFTKDSCPCLGDPCYPSVDCHNVGNGSFVCESCPDGFEGDGETCTDINECVLANPCYKPNECVNLSPGYRCGGCPNGYRGNAPSGVGLEHAQKYKQKCEEIDECSEGIDTCDPNSNCINTLGSFKCSPCKPGFIGDGYLGCYPGDLCTSSQHTCQANAQCTSTGAGRYKCTCKGGFAGDGEECEVDPDLDDIPVKGLSCTLPNCRKDNCPSVPNTGQEDNDGDTDGDACDEDDDNDLVPDNKDNCVFVDNLDQIDTDKDGVGDKCDNCVADHNPDQTDTDGDGDGDACDDDQDGDGKLNPNDTCPRLNAIGDHVDDDGDGVGNLCDNCPKNYNALQNGKQPDSNENGYGDVCDGPGKDKDGDGVLDEFDNCPDLPNGEQGDAEDDKIGDACDDDQDNDGIPNIRDNCPMISNPNQEHHKLSYDDKALPVGDACVEDYDGDGVPDVDDTCPHAKHISKTSFLDHFTVDLYPGHSDPVPEWRVAKMGVDVEHLTNTNHPGMLICSTRYGPVDYSGTIYVKDREGSDYLGVVFGYQSNRKFYVVMWRRENINFGQADINAGIKGLQLKLVDSNTGPGPDLAKALWYSGDTSNQVTLLWDDPLMKGWQHQTPYGFLVTHRPSIGLIRVQIKQGDKILTDSGNIYNTVLTGGRLGMFVFGQHDVIWSRLEARCSDRINQALMFDGVDDHVTLPSIHTLGLTDSFTISVWVNMAADYPMTVMPIVCSDEGMLCLYLRNRRIHGNLGKSTVEGSEVIEPEEWHHLAFRFDAQRHEIEVFVNGSSVGKKTDTTPHSWSPNIKLSIGRDQKHFLNGTIDDLTLWGVRVPDDEIIEYMKLAGLTWPIHKGLVRAHFNMEDISGSIILDQGSNGFHGNLVGKPLFVPSTVDKNRFVISFPNNRRRRNIRSPFIATWARRHSEL</sequence>
<reference evidence="20 21" key="1">
    <citation type="journal article" date="2018" name="Sci. Rep.">
        <title>Comparative analysis of the Pocillopora damicornis genome highlights role of immune system in coral evolution.</title>
        <authorList>
            <person name="Cunning R."/>
            <person name="Bay R.A."/>
            <person name="Gillette P."/>
            <person name="Baker A.C."/>
            <person name="Traylor-Knowles N."/>
        </authorList>
    </citation>
    <scope>NUCLEOTIDE SEQUENCE [LARGE SCALE GENOMIC DNA]</scope>
    <source>
        <strain evidence="20">RSMAS</strain>
        <tissue evidence="20">Whole animal</tissue>
    </source>
</reference>
<evidence type="ECO:0000259" key="19">
    <source>
        <dbReference type="PROSITE" id="PS51236"/>
    </source>
</evidence>
<dbReference type="FunFam" id="2.10.25.10:FF:000038">
    <property type="entry name" value="Fibrillin 2"/>
    <property type="match status" value="1"/>
</dbReference>
<dbReference type="Pfam" id="PF13306">
    <property type="entry name" value="LRR_5"/>
    <property type="match status" value="1"/>
</dbReference>
<dbReference type="FunFam" id="4.10.1080.10:FF:000001">
    <property type="entry name" value="Thrombospondin 3"/>
    <property type="match status" value="1"/>
</dbReference>
<dbReference type="Gene3D" id="2.10.25.10">
    <property type="entry name" value="Laminin"/>
    <property type="match status" value="4"/>
</dbReference>
<dbReference type="InterPro" id="IPR032675">
    <property type="entry name" value="LRR_dom_sf"/>
</dbReference>
<dbReference type="Proteomes" id="UP000275408">
    <property type="component" value="Unassembled WGS sequence"/>
</dbReference>
<dbReference type="SUPFAM" id="SSF103647">
    <property type="entry name" value="TSP type-3 repeat"/>
    <property type="match status" value="3"/>
</dbReference>
<feature type="domain" description="Cadherin" evidence="18">
    <location>
        <begin position="1505"/>
        <end position="1661"/>
    </location>
</feature>
<dbReference type="STRING" id="46731.A0A3M6UYA8"/>
<dbReference type="InterPro" id="IPR003591">
    <property type="entry name" value="Leu-rich_rpt_typical-subtyp"/>
</dbReference>
<dbReference type="PROSITE" id="PS51234">
    <property type="entry name" value="TSP3"/>
    <property type="match status" value="2"/>
</dbReference>
<dbReference type="InterPro" id="IPR003367">
    <property type="entry name" value="Thrombospondin_3-like_rpt"/>
</dbReference>
<dbReference type="PROSITE" id="PS00232">
    <property type="entry name" value="CADHERIN_1"/>
    <property type="match status" value="1"/>
</dbReference>
<dbReference type="InterPro" id="IPR049883">
    <property type="entry name" value="NOTCH1_EGF-like"/>
</dbReference>
<evidence type="ECO:0000256" key="8">
    <source>
        <dbReference type="ARBA" id="ARBA00022889"/>
    </source>
</evidence>
<keyword evidence="4" id="KW-0433">Leucine-rich repeat</keyword>
<evidence type="ECO:0000256" key="7">
    <source>
        <dbReference type="ARBA" id="ARBA00022837"/>
    </source>
</evidence>
<evidence type="ECO:0000256" key="13">
    <source>
        <dbReference type="PROSITE-ProRule" id="PRU00076"/>
    </source>
</evidence>
<evidence type="ECO:0000259" key="17">
    <source>
        <dbReference type="PROSITE" id="PS50026"/>
    </source>
</evidence>
<dbReference type="PROSITE" id="PS51450">
    <property type="entry name" value="LRR"/>
    <property type="match status" value="5"/>
</dbReference>
<dbReference type="SUPFAM" id="SSF49899">
    <property type="entry name" value="Concanavalin A-like lectins/glucanases"/>
    <property type="match status" value="2"/>
</dbReference>
<dbReference type="GO" id="GO:0005509">
    <property type="term" value="F:calcium ion binding"/>
    <property type="evidence" value="ECO:0007669"/>
    <property type="project" value="UniProtKB-UniRule"/>
</dbReference>
<gene>
    <name evidence="20" type="ORF">pdam_00017966</name>
</gene>
<evidence type="ECO:0000256" key="16">
    <source>
        <dbReference type="SAM" id="SignalP"/>
    </source>
</evidence>
<feature type="compositionally biased region" description="Acidic residues" evidence="15">
    <location>
        <begin position="2169"/>
        <end position="2188"/>
    </location>
</feature>
<dbReference type="GO" id="GO:0005886">
    <property type="term" value="C:plasma membrane"/>
    <property type="evidence" value="ECO:0007669"/>
    <property type="project" value="InterPro"/>
</dbReference>
<dbReference type="Gene3D" id="2.60.120.200">
    <property type="match status" value="2"/>
</dbReference>
<dbReference type="Pfam" id="PF12947">
    <property type="entry name" value="EGF_3"/>
    <property type="match status" value="2"/>
</dbReference>
<evidence type="ECO:0000256" key="1">
    <source>
        <dbReference type="ARBA" id="ARBA00004370"/>
    </source>
</evidence>
<dbReference type="SMART" id="SM00364">
    <property type="entry name" value="LRR_BAC"/>
    <property type="match status" value="7"/>
</dbReference>
<dbReference type="SMART" id="SM01411">
    <property type="entry name" value="Ephrin_rec_like"/>
    <property type="match status" value="1"/>
</dbReference>
<dbReference type="CDD" id="cd00054">
    <property type="entry name" value="EGF_CA"/>
    <property type="match status" value="2"/>
</dbReference>
<evidence type="ECO:0000256" key="9">
    <source>
        <dbReference type="ARBA" id="ARBA00023136"/>
    </source>
</evidence>
<dbReference type="SMART" id="SM00112">
    <property type="entry name" value="CA"/>
    <property type="match status" value="1"/>
</dbReference>
<dbReference type="InterPro" id="IPR024731">
    <property type="entry name" value="NELL2-like_EGF"/>
</dbReference>
<comment type="subcellular location">
    <subcellularLocation>
        <location evidence="1">Membrane</location>
    </subcellularLocation>
</comment>
<evidence type="ECO:0000256" key="11">
    <source>
        <dbReference type="ARBA" id="ARBA00023180"/>
    </source>
</evidence>
<dbReference type="PROSITE" id="PS50268">
    <property type="entry name" value="CADHERIN_2"/>
    <property type="match status" value="1"/>
</dbReference>
<dbReference type="Gene3D" id="3.80.10.10">
    <property type="entry name" value="Ribonuclease Inhibitor"/>
    <property type="match status" value="6"/>
</dbReference>
<dbReference type="Pfam" id="PF13855">
    <property type="entry name" value="LRR_8"/>
    <property type="match status" value="8"/>
</dbReference>
<dbReference type="SMART" id="SM00179">
    <property type="entry name" value="EGF_CA"/>
    <property type="match status" value="4"/>
</dbReference>
<comment type="caution">
    <text evidence="13">Lacks conserved residue(s) required for the propagation of feature annotation.</text>
</comment>
<feature type="signal peptide" evidence="16">
    <location>
        <begin position="1"/>
        <end position="24"/>
    </location>
</feature>
<dbReference type="CDD" id="cd11304">
    <property type="entry name" value="Cadherin_repeat"/>
    <property type="match status" value="2"/>
</dbReference>
<feature type="region of interest" description="Disordered" evidence="15">
    <location>
        <begin position="2223"/>
        <end position="2253"/>
    </location>
</feature>
<evidence type="ECO:0000256" key="3">
    <source>
        <dbReference type="ARBA" id="ARBA00022536"/>
    </source>
</evidence>
<dbReference type="PROSITE" id="PS01187">
    <property type="entry name" value="EGF_CA"/>
    <property type="match status" value="2"/>
</dbReference>
<dbReference type="SMART" id="SM00365">
    <property type="entry name" value="LRR_SD22"/>
    <property type="match status" value="11"/>
</dbReference>
<dbReference type="InterPro" id="IPR001881">
    <property type="entry name" value="EGF-like_Ca-bd_dom"/>
</dbReference>
<keyword evidence="6" id="KW-0677">Repeat</keyword>
<accession>A0A3M6UYA8</accession>
<dbReference type="InterPro" id="IPR008859">
    <property type="entry name" value="Thrombospondin_C"/>
</dbReference>
<dbReference type="InterPro" id="IPR026906">
    <property type="entry name" value="LRR_5"/>
</dbReference>
<evidence type="ECO:0000313" key="21">
    <source>
        <dbReference type="Proteomes" id="UP000275408"/>
    </source>
</evidence>
<dbReference type="InterPro" id="IPR002126">
    <property type="entry name" value="Cadherin-like_dom"/>
</dbReference>
<feature type="region of interest" description="Disordered" evidence="15">
    <location>
        <begin position="2162"/>
        <end position="2193"/>
    </location>
</feature>
<evidence type="ECO:0000313" key="20">
    <source>
        <dbReference type="EMBL" id="RMX58652.1"/>
    </source>
</evidence>
<dbReference type="InterPro" id="IPR015919">
    <property type="entry name" value="Cadherin-like_sf"/>
</dbReference>
<dbReference type="SUPFAM" id="SSF52058">
    <property type="entry name" value="L domain-like"/>
    <property type="match status" value="3"/>
</dbReference>
<dbReference type="InterPro" id="IPR020894">
    <property type="entry name" value="Cadherin_CS"/>
</dbReference>
<keyword evidence="11" id="KW-0325">Glycoprotein</keyword>
<dbReference type="InterPro" id="IPR018097">
    <property type="entry name" value="EGF_Ca-bd_CS"/>
</dbReference>
<keyword evidence="9" id="KW-0472">Membrane</keyword>
<feature type="compositionally biased region" description="Polar residues" evidence="15">
    <location>
        <begin position="2287"/>
        <end position="2297"/>
    </location>
</feature>
<feature type="domain" description="EGF-like" evidence="17">
    <location>
        <begin position="2094"/>
        <end position="2135"/>
    </location>
</feature>
<organism evidence="20 21">
    <name type="scientific">Pocillopora damicornis</name>
    <name type="common">Cauliflower coral</name>
    <name type="synonym">Millepora damicornis</name>
    <dbReference type="NCBI Taxonomy" id="46731"/>
    <lineage>
        <taxon>Eukaryota</taxon>
        <taxon>Metazoa</taxon>
        <taxon>Cnidaria</taxon>
        <taxon>Anthozoa</taxon>
        <taxon>Hexacorallia</taxon>
        <taxon>Scleractinia</taxon>
        <taxon>Astrocoeniina</taxon>
        <taxon>Pocilloporidae</taxon>
        <taxon>Pocillopora</taxon>
    </lineage>
</organism>
<evidence type="ECO:0000256" key="5">
    <source>
        <dbReference type="ARBA" id="ARBA00022729"/>
    </source>
</evidence>
<dbReference type="GO" id="GO:0005576">
    <property type="term" value="C:extracellular region"/>
    <property type="evidence" value="ECO:0007669"/>
    <property type="project" value="InterPro"/>
</dbReference>
<dbReference type="PANTHER" id="PTHR10199">
    <property type="entry name" value="THROMBOSPONDIN"/>
    <property type="match status" value="1"/>
</dbReference>
<evidence type="ECO:0000256" key="12">
    <source>
        <dbReference type="PROSITE-ProRule" id="PRU00043"/>
    </source>
</evidence>
<dbReference type="FunFam" id="3.80.10.10:FF:001164">
    <property type="entry name" value="GH01279p"/>
    <property type="match status" value="2"/>
</dbReference>